<dbReference type="EMBL" id="CM004477">
    <property type="protein sequence ID" value="OCT74666.1"/>
    <property type="molecule type" value="Genomic_DNA"/>
</dbReference>
<dbReference type="SUPFAM" id="SSF49899">
    <property type="entry name" value="Concanavalin A-like lectins/glucanases"/>
    <property type="match status" value="2"/>
</dbReference>
<dbReference type="CDD" id="cd00110">
    <property type="entry name" value="LamG"/>
    <property type="match status" value="2"/>
</dbReference>
<evidence type="ECO:0000256" key="1">
    <source>
        <dbReference type="PROSITE-ProRule" id="PRU00122"/>
    </source>
</evidence>
<gene>
    <name evidence="3" type="ORF">XELAEV_18033653mg</name>
</gene>
<evidence type="ECO:0000313" key="3">
    <source>
        <dbReference type="EMBL" id="OCT74666.1"/>
    </source>
</evidence>
<proteinExistence type="predicted"/>
<feature type="non-terminal residue" evidence="3">
    <location>
        <position position="1"/>
    </location>
</feature>
<accession>A0A974CM09</accession>
<dbReference type="Pfam" id="PF02210">
    <property type="entry name" value="Laminin_G_2"/>
    <property type="match status" value="2"/>
</dbReference>
<dbReference type="AlphaFoldDB" id="A0A974CM09"/>
<dbReference type="PANTHER" id="PTHR15036:SF47">
    <property type="entry name" value="LAMININ SUBUNIT ALPHA-4"/>
    <property type="match status" value="1"/>
</dbReference>
<name>A0A974CM09_XENLA</name>
<dbReference type="InterPro" id="IPR013320">
    <property type="entry name" value="ConA-like_dom_sf"/>
</dbReference>
<feature type="non-terminal residue" evidence="3">
    <location>
        <position position="472"/>
    </location>
</feature>
<dbReference type="Proteomes" id="UP000694892">
    <property type="component" value="Chromosome 6S"/>
</dbReference>
<feature type="domain" description="Laminin G" evidence="2">
    <location>
        <begin position="324"/>
        <end position="472"/>
    </location>
</feature>
<dbReference type="SMART" id="SM00282">
    <property type="entry name" value="LamG"/>
    <property type="match status" value="2"/>
</dbReference>
<evidence type="ECO:0000313" key="4">
    <source>
        <dbReference type="Proteomes" id="UP000694892"/>
    </source>
</evidence>
<dbReference type="CDD" id="cd10442">
    <property type="entry name" value="GIY-YIG_PLEs"/>
    <property type="match status" value="1"/>
</dbReference>
<evidence type="ECO:0000259" key="2">
    <source>
        <dbReference type="PROSITE" id="PS50025"/>
    </source>
</evidence>
<sequence>VNECEQAFSSNVPATALPAISRPPTNRKQHRQTWLMAVRERDRSAPCDPQGSTRVDTIIVKGAVLTQTHVCAERRGYPETVISEARSKINTAREQQECHQNCNQCPCVHKGKDFIHSETGYVAHLRGFYTCVSKYCETTQMIKSRISQHRSAIHLGNMSQPVSKHFLEKGHSADQLRFMVLEMIPPLRNGGDRELLLKQREVWWIHKLGSYVFSLSTKGSKLKIRSQDKYNYGKWHMVIFSWNGLSGRLVVDGLKERKGTLTKYFGLEKIMSVRLRGVLSHKIQSVPKKSFSGCLKNLKLNGLALDRPSHTFAVTPCYDGSFQKGIFFALYGGHVVIDNSINLNMDFKMSLNIRPQSQSGVLFHTSTKWQQLSLYMEAGELILSADNGSGAVLVSVTPQRTLCDGKWHIIKASRKQNDVQLEVDKQSKQSVVPSSLTHSNPDARLLFCCLPNALVVPQLPVKTPKMSTFSGA</sequence>
<protein>
    <recommendedName>
        <fullName evidence="2">Laminin G domain-containing protein</fullName>
    </recommendedName>
</protein>
<feature type="domain" description="Laminin G" evidence="2">
    <location>
        <begin position="125"/>
        <end position="317"/>
    </location>
</feature>
<dbReference type="PANTHER" id="PTHR15036">
    <property type="entry name" value="PIKACHURIN-LIKE PROTEIN"/>
    <property type="match status" value="1"/>
</dbReference>
<reference evidence="4" key="1">
    <citation type="journal article" date="2016" name="Nature">
        <title>Genome evolution in the allotetraploid frog Xenopus laevis.</title>
        <authorList>
            <person name="Session A.M."/>
            <person name="Uno Y."/>
            <person name="Kwon T."/>
            <person name="Chapman J.A."/>
            <person name="Toyoda A."/>
            <person name="Takahashi S."/>
            <person name="Fukui A."/>
            <person name="Hikosaka A."/>
            <person name="Suzuki A."/>
            <person name="Kondo M."/>
            <person name="van Heeringen S.J."/>
            <person name="Quigley I."/>
            <person name="Heinz S."/>
            <person name="Ogino H."/>
            <person name="Ochi H."/>
            <person name="Hellsten U."/>
            <person name="Lyons J.B."/>
            <person name="Simakov O."/>
            <person name="Putnam N."/>
            <person name="Stites J."/>
            <person name="Kuroki Y."/>
            <person name="Tanaka T."/>
            <person name="Michiue T."/>
            <person name="Watanabe M."/>
            <person name="Bogdanovic O."/>
            <person name="Lister R."/>
            <person name="Georgiou G."/>
            <person name="Paranjpe S.S."/>
            <person name="van Kruijsbergen I."/>
            <person name="Shu S."/>
            <person name="Carlson J."/>
            <person name="Kinoshita T."/>
            <person name="Ohta Y."/>
            <person name="Mawaribuchi S."/>
            <person name="Jenkins J."/>
            <person name="Grimwood J."/>
            <person name="Schmutz J."/>
            <person name="Mitros T."/>
            <person name="Mozaffari S.V."/>
            <person name="Suzuki Y."/>
            <person name="Haramoto Y."/>
            <person name="Yamamoto T.S."/>
            <person name="Takagi C."/>
            <person name="Heald R."/>
            <person name="Miller K."/>
            <person name="Haudenschild C."/>
            <person name="Kitzman J."/>
            <person name="Nakayama T."/>
            <person name="Izutsu Y."/>
            <person name="Robert J."/>
            <person name="Fortriede J."/>
            <person name="Burns K."/>
            <person name="Lotay V."/>
            <person name="Karimi K."/>
            <person name="Yasuoka Y."/>
            <person name="Dichmann D.S."/>
            <person name="Flajnik M.F."/>
            <person name="Houston D.W."/>
            <person name="Shendure J."/>
            <person name="DuPasquier L."/>
            <person name="Vize P.D."/>
            <person name="Zorn A.M."/>
            <person name="Ito M."/>
            <person name="Marcotte E.M."/>
            <person name="Wallingford J.B."/>
            <person name="Ito Y."/>
            <person name="Asashima M."/>
            <person name="Ueno N."/>
            <person name="Matsuda Y."/>
            <person name="Veenstra G.J."/>
            <person name="Fujiyama A."/>
            <person name="Harland R.M."/>
            <person name="Taira M."/>
            <person name="Rokhsar D.S."/>
        </authorList>
    </citation>
    <scope>NUCLEOTIDE SEQUENCE [LARGE SCALE GENOMIC DNA]</scope>
    <source>
        <strain evidence="4">J</strain>
    </source>
</reference>
<comment type="caution">
    <text evidence="1">Lacks conserved residue(s) required for the propagation of feature annotation.</text>
</comment>
<organism evidence="3 4">
    <name type="scientific">Xenopus laevis</name>
    <name type="common">African clawed frog</name>
    <dbReference type="NCBI Taxonomy" id="8355"/>
    <lineage>
        <taxon>Eukaryota</taxon>
        <taxon>Metazoa</taxon>
        <taxon>Chordata</taxon>
        <taxon>Craniata</taxon>
        <taxon>Vertebrata</taxon>
        <taxon>Euteleostomi</taxon>
        <taxon>Amphibia</taxon>
        <taxon>Batrachia</taxon>
        <taxon>Anura</taxon>
        <taxon>Pipoidea</taxon>
        <taxon>Pipidae</taxon>
        <taxon>Xenopodinae</taxon>
        <taxon>Xenopus</taxon>
        <taxon>Xenopus</taxon>
    </lineage>
</organism>
<dbReference type="PROSITE" id="PS50025">
    <property type="entry name" value="LAM_G_DOMAIN"/>
    <property type="match status" value="2"/>
</dbReference>
<dbReference type="InterPro" id="IPR050372">
    <property type="entry name" value="Neurexin-related_CASP"/>
</dbReference>
<dbReference type="InterPro" id="IPR001791">
    <property type="entry name" value="Laminin_G"/>
</dbReference>
<dbReference type="Gene3D" id="2.60.120.200">
    <property type="match status" value="2"/>
</dbReference>